<protein>
    <recommendedName>
        <fullName evidence="3">Histone-lysine N-methyltransferase SETMAR</fullName>
    </recommendedName>
</protein>
<dbReference type="EMBL" id="GL435021">
    <property type="protein sequence ID" value="EFN74234.1"/>
    <property type="molecule type" value="Genomic_DNA"/>
</dbReference>
<organism evidence="2">
    <name type="scientific">Camponotus floridanus</name>
    <name type="common">Florida carpenter ant</name>
    <dbReference type="NCBI Taxonomy" id="104421"/>
    <lineage>
        <taxon>Eukaryota</taxon>
        <taxon>Metazoa</taxon>
        <taxon>Ecdysozoa</taxon>
        <taxon>Arthropoda</taxon>
        <taxon>Hexapoda</taxon>
        <taxon>Insecta</taxon>
        <taxon>Pterygota</taxon>
        <taxon>Neoptera</taxon>
        <taxon>Endopterygota</taxon>
        <taxon>Hymenoptera</taxon>
        <taxon>Apocrita</taxon>
        <taxon>Aculeata</taxon>
        <taxon>Formicoidea</taxon>
        <taxon>Formicidae</taxon>
        <taxon>Formicinae</taxon>
        <taxon>Camponotus</taxon>
    </lineage>
</organism>
<dbReference type="AlphaFoldDB" id="E1ZX55"/>
<dbReference type="Gene3D" id="3.30.420.10">
    <property type="entry name" value="Ribonuclease H-like superfamily/Ribonuclease H"/>
    <property type="match status" value="1"/>
</dbReference>
<name>E1ZX55_CAMFO</name>
<dbReference type="GO" id="GO:0003676">
    <property type="term" value="F:nucleic acid binding"/>
    <property type="evidence" value="ECO:0007669"/>
    <property type="project" value="InterPro"/>
</dbReference>
<evidence type="ECO:0008006" key="3">
    <source>
        <dbReference type="Google" id="ProtNLM"/>
    </source>
</evidence>
<proteinExistence type="predicted"/>
<dbReference type="PANTHER" id="PTHR47326:SF1">
    <property type="entry name" value="HTH PSQ-TYPE DOMAIN-CONTAINING PROTEIN"/>
    <property type="match status" value="1"/>
</dbReference>
<dbReference type="InParanoid" id="E1ZX55"/>
<dbReference type="Proteomes" id="UP000000311">
    <property type="component" value="Unassembled WGS sequence"/>
</dbReference>
<dbReference type="InterPro" id="IPR036397">
    <property type="entry name" value="RNaseH_sf"/>
</dbReference>
<sequence>STRKVAALNEVCQKSVRNILKKHKFHPYKMHYVQELVHEDFDRRMEFCELIEMRGNDFITNIVFSDEASFELHGNVNSQNFRYWSSENPH</sequence>
<accession>E1ZX55</accession>
<evidence type="ECO:0000313" key="1">
    <source>
        <dbReference type="EMBL" id="EFN74234.1"/>
    </source>
</evidence>
<dbReference type="OMA" id="FCELIEM"/>
<keyword evidence="2" id="KW-1185">Reference proteome</keyword>
<gene>
    <name evidence="1" type="ORF">EAG_00125</name>
</gene>
<feature type="non-terminal residue" evidence="1">
    <location>
        <position position="1"/>
    </location>
</feature>
<evidence type="ECO:0000313" key="2">
    <source>
        <dbReference type="Proteomes" id="UP000000311"/>
    </source>
</evidence>
<feature type="non-terminal residue" evidence="1">
    <location>
        <position position="90"/>
    </location>
</feature>
<reference evidence="1 2" key="1">
    <citation type="journal article" date="2010" name="Science">
        <title>Genomic comparison of the ants Camponotus floridanus and Harpegnathos saltator.</title>
        <authorList>
            <person name="Bonasio R."/>
            <person name="Zhang G."/>
            <person name="Ye C."/>
            <person name="Mutti N.S."/>
            <person name="Fang X."/>
            <person name="Qin N."/>
            <person name="Donahue G."/>
            <person name="Yang P."/>
            <person name="Li Q."/>
            <person name="Li C."/>
            <person name="Zhang P."/>
            <person name="Huang Z."/>
            <person name="Berger S.L."/>
            <person name="Reinberg D."/>
            <person name="Wang J."/>
            <person name="Liebig J."/>
        </authorList>
    </citation>
    <scope>NUCLEOTIDE SEQUENCE [LARGE SCALE GENOMIC DNA]</scope>
    <source>
        <strain evidence="2">C129</strain>
    </source>
</reference>
<dbReference type="PANTHER" id="PTHR47326">
    <property type="entry name" value="TRANSPOSABLE ELEMENT TC3 TRANSPOSASE-LIKE PROTEIN"/>
    <property type="match status" value="1"/>
</dbReference>